<gene>
    <name evidence="2" type="ORF">ASZ90_005058</name>
</gene>
<dbReference type="Gene3D" id="3.40.50.410">
    <property type="entry name" value="von Willebrand factor, type A domain"/>
    <property type="match status" value="1"/>
</dbReference>
<comment type="caution">
    <text evidence="2">The sequence shown here is derived from an EMBL/GenBank/DDBJ whole genome shotgun (WGS) entry which is preliminary data.</text>
</comment>
<accession>A0A0W8FW40</accession>
<proteinExistence type="predicted"/>
<dbReference type="CDD" id="cd00198">
    <property type="entry name" value="vWFA"/>
    <property type="match status" value="1"/>
</dbReference>
<reference evidence="2" key="1">
    <citation type="journal article" date="2015" name="Proc. Natl. Acad. Sci. U.S.A.">
        <title>Networks of energetic and metabolic interactions define dynamics in microbial communities.</title>
        <authorList>
            <person name="Embree M."/>
            <person name="Liu J.K."/>
            <person name="Al-Bassam M.M."/>
            <person name="Zengler K."/>
        </authorList>
    </citation>
    <scope>NUCLEOTIDE SEQUENCE</scope>
</reference>
<dbReference type="EMBL" id="LNQE01000764">
    <property type="protein sequence ID" value="KUG25127.1"/>
    <property type="molecule type" value="Genomic_DNA"/>
</dbReference>
<dbReference type="InterPro" id="IPR036465">
    <property type="entry name" value="vWFA_dom_sf"/>
</dbReference>
<evidence type="ECO:0000256" key="1">
    <source>
        <dbReference type="SAM" id="MobiDB-lite"/>
    </source>
</evidence>
<name>A0A0W8FW40_9ZZZZ</name>
<dbReference type="SUPFAM" id="SSF53300">
    <property type="entry name" value="vWA-like"/>
    <property type="match status" value="1"/>
</dbReference>
<protein>
    <recommendedName>
        <fullName evidence="3">VWFA domain-containing protein</fullName>
    </recommendedName>
</protein>
<organism evidence="2">
    <name type="scientific">hydrocarbon metagenome</name>
    <dbReference type="NCBI Taxonomy" id="938273"/>
    <lineage>
        <taxon>unclassified sequences</taxon>
        <taxon>metagenomes</taxon>
        <taxon>ecological metagenomes</taxon>
    </lineage>
</organism>
<dbReference type="AlphaFoldDB" id="A0A0W8FW40"/>
<evidence type="ECO:0000313" key="2">
    <source>
        <dbReference type="EMBL" id="KUG25127.1"/>
    </source>
</evidence>
<sequence length="367" mass="39124">MSKKLLLILLVVMSLIFFGCDKAEDDDNSNKDIPADPVNVTPPNPTKNNVQPTATFQAQGERIKLNLQGLVDPNTLQPITLFYNASNPSGSNIFVTQNGVTKGLLLNKVSTGNVLKADVVFTVDNSGSMWEEADVVANNIVSFAQALAASGLDVQFGCVGYDGPVNGALNMTTSASLSTYLNRSGYTGTYRTYGFDGPDATTLQSAASGFAPGVWGENGVVAVLYAHQSFAWRAGASKVFINFTDESTQPASDLSFNTAQMCNTIGGLATVHTVYSGPADTTRGLNGSWSQYHERPWKMSDCTGGTKKFIAQDASDLVLTDLPVVGALSNSYLVEYLKGSSTVQDWLVKIIIFTSTADGSTTYSVKY</sequence>
<feature type="region of interest" description="Disordered" evidence="1">
    <location>
        <begin position="26"/>
        <end position="49"/>
    </location>
</feature>
<dbReference type="PROSITE" id="PS51257">
    <property type="entry name" value="PROKAR_LIPOPROTEIN"/>
    <property type="match status" value="1"/>
</dbReference>
<evidence type="ECO:0008006" key="3">
    <source>
        <dbReference type="Google" id="ProtNLM"/>
    </source>
</evidence>